<feature type="signal peptide" evidence="18">
    <location>
        <begin position="1"/>
        <end position="26"/>
    </location>
</feature>
<evidence type="ECO:0000256" key="1">
    <source>
        <dbReference type="ARBA" id="ARBA00004302"/>
    </source>
</evidence>
<evidence type="ECO:0000256" key="2">
    <source>
        <dbReference type="ARBA" id="ARBA00022473"/>
    </source>
</evidence>
<dbReference type="Pfam" id="PF13927">
    <property type="entry name" value="Ig_3"/>
    <property type="match status" value="1"/>
</dbReference>
<dbReference type="GO" id="GO:0048019">
    <property type="term" value="F:receptor antagonist activity"/>
    <property type="evidence" value="ECO:0007669"/>
    <property type="project" value="TreeGrafter"/>
</dbReference>
<evidence type="ECO:0000256" key="8">
    <source>
        <dbReference type="ARBA" id="ARBA00022869"/>
    </source>
</evidence>
<feature type="domain" description="BPTI/Kunitz inhibitor" evidence="19">
    <location>
        <begin position="1210"/>
        <end position="1262"/>
    </location>
</feature>
<dbReference type="Pfam" id="PF19236">
    <property type="entry name" value="ADAMTS_CR_3"/>
    <property type="match status" value="1"/>
</dbReference>
<dbReference type="Pfam" id="PF05986">
    <property type="entry name" value="ADAMTS_spacer1"/>
    <property type="match status" value="1"/>
</dbReference>
<accession>A0A553P5U9</accession>
<dbReference type="PROSITE" id="PS50835">
    <property type="entry name" value="IG_LIKE"/>
    <property type="match status" value="3"/>
</dbReference>
<sequence length="2424" mass="265956">MPGQRLSWLGRFALWTLMSEARITLSDPNKHALTPEELFELAQIQAHGYHPHQAVFVPRIRSRRQEQPTPYVYISEEEQESGPWNEWSQSADCSRTCGGGVLTEGRSCMNPNPSECFGPSKRYSSCNTQPCPRGSRDFREEQCSNFNNVAFEGKMYQWIPYLKAPRKCELNCMPKGERFYYRHAKTVVDGTSCDIGDGSPRICVAGECLKVGCDGVLNGNQVEDKCRVCGGDGTDCNTVIGTLDEEELVMGYNDLLLIPVGATNIKIVEAKASNNYLAIRNMSGHYFINGNWRVDFPGDYEVAGTTFKYEKKPKGKASTGRTAKLLSLFAPEHMSALGPIQEPLYVVLLSQEKNPGIEFEYSLPSGAVAETPPEGDGYEWSSGEWDECDVPCGGGNRGRQVFCAQMSSVERVPDYLCEAALKPPTNEICNTEACRPTWKTGPWSDCEGSSNGTTSDDQEEGSGEGAESANSDASCPLLQVRNVYCAQVAGKGISAVIDESLCEAGEKPVAQKSCNEDLDETATESDGPKFHAGPWSGCSALCGEGVRKRAVTCFKIENGTKAVLEDSDCSTSKPEEEEPCQGETSSCSIRDWGRFRLERMWRNLRDANGMIGNDTECDSDKLPPLDQDCAENVEPCDPSWIAFQWSECSSKCSGINGTQTRDVLCVSMEGNTTFSIVEDDQCNAELKYEMEQPCEGTDECTGTWLASQWGPCSKDCGGGQKRRKVFCIKDDEPVAPDQCPSDLKPFEEDDCNKDDCEEASGDGESPEEEGAEDLAEDECKEYYADEWIFGEGSPLGPKGNSTEADEEAEGSGEEDPDAITAEDLAGFKKRCKPEAIEPCANSTYKCCPDNFHAAQGPFGEGCEEVKTCEDSRFGCCHDGATPAEGNAFEGCPPSQCDLTLFGCCSDGETRASGPDGEGCDENKLCENGPFGCCPDARTFAQGPKNQGCFECPEEVWMCDSCEKTEFGCCTDMENAALGPSFEGCPSKNGTDGGYKDCTLTEHGCCPDGLTKAKGPNFKGCEDATPCKASLWGCCDDLLNPAHGPNKEGCCLTTKFGCCEDNVSPAEGPNQEGCGCEFTEFKCCPDDFTAARGPDFAGCGCQITDHGCCPDQFSPAEGPNFEGCPCHTYEYGCCPDGISIARGPGQEGCTCKDTEFGCCEDRRTPADGPDAEGCGCVASKFGCCPDGEQNAEGENFEACNSTLPIPTADVCSMPKDRGTDRNFTVRWFFDMEYGGCSRFWYGGGSDDGNGNNFESKDLCNEVCVEPEGKEACPLPRVPGPCEGYYPRFGYDADSKTCQQFIYGGCLGNKNKYETKEECEATCAEDGELTKFLTDKCQQPIKEGPCAGNFTRWGYNQEIEECEEFTFGGCKGNMNAFLTQEECVNSCQETGTSRDACLLPRSPGPCKDNQPKWYFDNFEKRCMPFYYGGCEGNGNRFDTLDDCQKSCPAEFLSADVCQLPEEAGPCRDYLERYFFDAVDGTCKLFYFGGCEGNKNNFKTMDECQSRCSVDFSIPIEEEFKSEFCFLAKEAGIGDQAQKRWFYDSSQGICEQFDYKGKKGNGNRFLTRQACEMSCQPSQDVCELPKIVGPCGGREEQFWYDKEKDDCFTFDWGGCQGNRNRFASRQFCEAACKRGGPGKNLRPTNVGPQGSLVDICNLPIDRGTCDDKVPNWYFTGQEGQCAAFTYSGCEGNANRFTTEEQCDRQCGRFKNQDVCSMPKDIGPCLGRFKKWFYDANVRKCKEFAFGGCEGNGNRFSSQEECETICVVLDELLVGGNNTDISKKTICNQEMDTGPCEDSLKRWFYSPERGTCMPFIYTGCAGNMNRFKSYDVCMGFCEAARQDFSPLGPGNKPPPGVNGAEVYAPPPPPDLRPEPQPELNPRPDQVPENIEYPYNGYQLTEDIEDQPRPAKAPVDSEQCRHAEERCAYAQCEYGVIRYLDDRSGCEACQCNEPCLGHECPEGTKCSVDLYYEQDGSTGYRAVCRDETKDGVCPKLNRNDYASCSEDCAGDSDCGGDQKCCYNGCGKSCLDVVKDPGSEYLPAAGDGQAPVVSQPTVVANEGSLAELSVYVIGNPNPDVYWRKGRRDIDTTQGKFRIVKGGSLQIVGVDPSDEGVYTCLADNGRGIPAEATVTLAVDSPVDLMARVIPTEPEVYLSLGVPAILHCLAYGHPRPSVTWWRQDEMMPLSSNRHEQNADFSLRLKAVGLRDLGPYTCQAFNGQQPDSFTVVVKAVGLVNPTTREEQDYMQYVVDAPQAPAPVVTAPSAIYRPTRPPGWNFQAPPTTTTQANRPEMGYLDVRIDLPRSKFPLMTTISIPCTVNSYAQPTVFWNKDGRRLRSDKRVQIIRTNNTLTIYDSTPEDTGTYTCEASNGYSSNSASVSVIVENVQVQETCTDNPYFANCKLIVKARYCANKYYAKFCCRSCTIAGQLE</sequence>
<evidence type="ECO:0000256" key="17">
    <source>
        <dbReference type="SAM" id="MobiDB-lite"/>
    </source>
</evidence>
<feature type="domain" description="BPTI/Kunitz inhibitor" evidence="19">
    <location>
        <begin position="1712"/>
        <end position="1762"/>
    </location>
</feature>
<protein>
    <recommendedName>
        <fullName evidence="15">Papilin</fullName>
    </recommendedName>
</protein>
<dbReference type="InterPro" id="IPR036179">
    <property type="entry name" value="Ig-like_dom_sf"/>
</dbReference>
<dbReference type="CDD" id="cd00096">
    <property type="entry name" value="Ig"/>
    <property type="match status" value="1"/>
</dbReference>
<feature type="domain" description="BPTI/Kunitz inhibitor" evidence="19">
    <location>
        <begin position="1335"/>
        <end position="1385"/>
    </location>
</feature>
<keyword evidence="4" id="KW-0272">Extracellular matrix</keyword>
<dbReference type="Pfam" id="PF07679">
    <property type="entry name" value="I-set"/>
    <property type="match status" value="2"/>
</dbReference>
<keyword evidence="8" id="KW-0084">Basement membrane</keyword>
<evidence type="ECO:0000256" key="9">
    <source>
        <dbReference type="ARBA" id="ARBA00022900"/>
    </source>
</evidence>
<dbReference type="Gene3D" id="4.10.410.10">
    <property type="entry name" value="Pancreatic trypsin inhibitor Kunitz domain"/>
    <property type="match status" value="10"/>
</dbReference>
<dbReference type="FunFam" id="4.10.410.10:FF:000020">
    <property type="entry name" value="Collagen, type VI, alpha 3"/>
    <property type="match status" value="4"/>
</dbReference>
<evidence type="ECO:0000256" key="6">
    <source>
        <dbReference type="ARBA" id="ARBA00022729"/>
    </source>
</evidence>
<dbReference type="GO" id="GO:0030198">
    <property type="term" value="P:extracellular matrix organization"/>
    <property type="evidence" value="ECO:0007669"/>
    <property type="project" value="InterPro"/>
</dbReference>
<evidence type="ECO:0000256" key="13">
    <source>
        <dbReference type="ARBA" id="ARBA00023319"/>
    </source>
</evidence>
<comment type="subcellular location">
    <subcellularLocation>
        <location evidence="1">Secreted</location>
        <location evidence="1">Extracellular space</location>
        <location evidence="1">Extracellular matrix</location>
        <location evidence="1">Basement membrane</location>
    </subcellularLocation>
</comment>
<dbReference type="SUPFAM" id="SSF57256">
    <property type="entry name" value="Elafin-like"/>
    <property type="match status" value="1"/>
</dbReference>
<keyword evidence="3" id="KW-0964">Secreted</keyword>
<dbReference type="CDD" id="cd22593">
    <property type="entry name" value="Kunitz_conkunitzin"/>
    <property type="match status" value="1"/>
</dbReference>
<dbReference type="Pfam" id="PF00014">
    <property type="entry name" value="Kunitz_BPTI"/>
    <property type="match status" value="10"/>
</dbReference>
<dbReference type="PRINTS" id="PR00759">
    <property type="entry name" value="BASICPTASE"/>
</dbReference>
<feature type="domain" description="Ig-like" evidence="20">
    <location>
        <begin position="2285"/>
        <end position="2374"/>
    </location>
</feature>
<dbReference type="InterPro" id="IPR010909">
    <property type="entry name" value="PLAC"/>
</dbReference>
<dbReference type="InterPro" id="IPR002223">
    <property type="entry name" value="Kunitz_BPTI"/>
</dbReference>
<feature type="domain" description="BPTI/Kunitz inhibitor" evidence="19">
    <location>
        <begin position="1783"/>
        <end position="1833"/>
    </location>
</feature>
<feature type="domain" description="BPTI/Kunitz inhibitor" evidence="19">
    <location>
        <begin position="1455"/>
        <end position="1505"/>
    </location>
</feature>
<evidence type="ECO:0000259" key="19">
    <source>
        <dbReference type="PROSITE" id="PS50279"/>
    </source>
</evidence>
<feature type="compositionally biased region" description="Acidic residues" evidence="17">
    <location>
        <begin position="747"/>
        <end position="775"/>
    </location>
</feature>
<feature type="region of interest" description="Disordered" evidence="17">
    <location>
        <begin position="790"/>
        <end position="818"/>
    </location>
</feature>
<dbReference type="InterPro" id="IPR007110">
    <property type="entry name" value="Ig-like_dom"/>
</dbReference>
<dbReference type="Proteomes" id="UP000318571">
    <property type="component" value="Chromosome 3"/>
</dbReference>
<evidence type="ECO:0000256" key="10">
    <source>
        <dbReference type="ARBA" id="ARBA00022974"/>
    </source>
</evidence>
<dbReference type="Pfam" id="PF08686">
    <property type="entry name" value="PLAC"/>
    <property type="match status" value="1"/>
</dbReference>
<dbReference type="InterPro" id="IPR008197">
    <property type="entry name" value="WAP_dom"/>
</dbReference>
<feature type="domain" description="BPTI/Kunitz inhibitor" evidence="19">
    <location>
        <begin position="1579"/>
        <end position="1629"/>
    </location>
</feature>
<dbReference type="SMART" id="SM00209">
    <property type="entry name" value="TSP1"/>
    <property type="match status" value="5"/>
</dbReference>
<feature type="domain" description="WAP" evidence="22">
    <location>
        <begin position="1981"/>
        <end position="2028"/>
    </location>
</feature>
<dbReference type="InterPro" id="IPR003599">
    <property type="entry name" value="Ig_sub"/>
</dbReference>
<feature type="domain" description="PLAC" evidence="21">
    <location>
        <begin position="2382"/>
        <end position="2421"/>
    </location>
</feature>
<comment type="similarity">
    <text evidence="14">Belongs to the papilin family.</text>
</comment>
<evidence type="ECO:0000256" key="7">
    <source>
        <dbReference type="ARBA" id="ARBA00022737"/>
    </source>
</evidence>
<feature type="region of interest" description="Disordered" evidence="17">
    <location>
        <begin position="445"/>
        <end position="471"/>
    </location>
</feature>
<dbReference type="Gene3D" id="2.60.40.10">
    <property type="entry name" value="Immunoglobulins"/>
    <property type="match status" value="3"/>
</dbReference>
<dbReference type="PROSITE" id="PS51390">
    <property type="entry name" value="WAP"/>
    <property type="match status" value="1"/>
</dbReference>
<dbReference type="SMART" id="SM00409">
    <property type="entry name" value="IG"/>
    <property type="match status" value="3"/>
</dbReference>
<evidence type="ECO:0000256" key="16">
    <source>
        <dbReference type="PIRSR" id="PIRSR613273-3"/>
    </source>
</evidence>
<organism evidence="23 24">
    <name type="scientific">Tigriopus californicus</name>
    <name type="common">Marine copepod</name>
    <dbReference type="NCBI Taxonomy" id="6832"/>
    <lineage>
        <taxon>Eukaryota</taxon>
        <taxon>Metazoa</taxon>
        <taxon>Ecdysozoa</taxon>
        <taxon>Arthropoda</taxon>
        <taxon>Crustacea</taxon>
        <taxon>Multicrustacea</taxon>
        <taxon>Hexanauplia</taxon>
        <taxon>Copepoda</taxon>
        <taxon>Harpacticoida</taxon>
        <taxon>Harpacticidae</taxon>
        <taxon>Tigriopus</taxon>
    </lineage>
</organism>
<dbReference type="SUPFAM" id="SSF48726">
    <property type="entry name" value="Immunoglobulin"/>
    <property type="match status" value="3"/>
</dbReference>
<dbReference type="SMART" id="SM00408">
    <property type="entry name" value="IGc2"/>
    <property type="match status" value="3"/>
</dbReference>
<evidence type="ECO:0000313" key="24">
    <source>
        <dbReference type="Proteomes" id="UP000318571"/>
    </source>
</evidence>
<feature type="disulfide bond" evidence="16">
    <location>
        <begin position="97"/>
        <end position="131"/>
    </location>
</feature>
<dbReference type="PROSITE" id="PS50900">
    <property type="entry name" value="PLAC"/>
    <property type="match status" value="1"/>
</dbReference>
<feature type="domain" description="Ig-like" evidence="20">
    <location>
        <begin position="2045"/>
        <end position="2128"/>
    </location>
</feature>
<evidence type="ECO:0000256" key="3">
    <source>
        <dbReference type="ARBA" id="ARBA00022525"/>
    </source>
</evidence>
<feature type="region of interest" description="Disordered" evidence="17">
    <location>
        <begin position="1843"/>
        <end position="1884"/>
    </location>
</feature>
<keyword evidence="12" id="KW-0325">Glycoprotein</keyword>
<dbReference type="FunFam" id="4.10.410.10:FF:000017">
    <property type="entry name" value="papilin isoform X2"/>
    <property type="match status" value="1"/>
</dbReference>
<dbReference type="InterPro" id="IPR045371">
    <property type="entry name" value="ADAMTS_CR_3"/>
</dbReference>
<dbReference type="InterPro" id="IPR000884">
    <property type="entry name" value="TSP1_rpt"/>
</dbReference>
<evidence type="ECO:0000259" key="20">
    <source>
        <dbReference type="PROSITE" id="PS50835"/>
    </source>
</evidence>
<dbReference type="InterPro" id="IPR013783">
    <property type="entry name" value="Ig-like_fold"/>
</dbReference>
<dbReference type="PROSITE" id="PS50279">
    <property type="entry name" value="BPTI_KUNITZ_2"/>
    <property type="match status" value="10"/>
</dbReference>
<evidence type="ECO:0000259" key="21">
    <source>
        <dbReference type="PROSITE" id="PS50900"/>
    </source>
</evidence>
<dbReference type="InterPro" id="IPR013098">
    <property type="entry name" value="Ig_I-set"/>
</dbReference>
<keyword evidence="7" id="KW-0677">Repeat</keyword>
<proteinExistence type="inferred from homology"/>
<evidence type="ECO:0000313" key="23">
    <source>
        <dbReference type="EMBL" id="TRY73058.1"/>
    </source>
</evidence>
<dbReference type="InterPro" id="IPR020901">
    <property type="entry name" value="Prtase_inh_Kunz-CS"/>
</dbReference>
<dbReference type="PROSITE" id="PS50092">
    <property type="entry name" value="TSP1"/>
    <property type="match status" value="4"/>
</dbReference>
<evidence type="ECO:0000256" key="5">
    <source>
        <dbReference type="ARBA" id="ARBA00022690"/>
    </source>
</evidence>
<dbReference type="InterPro" id="IPR036880">
    <property type="entry name" value="Kunitz_BPTI_sf"/>
</dbReference>
<evidence type="ECO:0000259" key="22">
    <source>
        <dbReference type="PROSITE" id="PS51390"/>
    </source>
</evidence>
<gene>
    <name evidence="23" type="ORF">TCAL_05465</name>
</gene>
<dbReference type="FunFam" id="2.60.120.830:FF:000001">
    <property type="entry name" value="A disintegrin and metalloproteinase with thrombospondin motifs 1"/>
    <property type="match status" value="1"/>
</dbReference>
<feature type="disulfide bond" evidence="16">
    <location>
        <begin position="108"/>
        <end position="116"/>
    </location>
</feature>
<dbReference type="FunFam" id="2.20.100.10:FF:000005">
    <property type="entry name" value="ADAM metallopeptidase with thrombospondin type 1 motif 9"/>
    <property type="match status" value="1"/>
</dbReference>
<dbReference type="PANTHER" id="PTHR45938">
    <property type="entry name" value="ACP24A4-RELATED"/>
    <property type="match status" value="1"/>
</dbReference>
<feature type="domain" description="BPTI/Kunitz inhibitor" evidence="19">
    <location>
        <begin position="1653"/>
        <end position="1703"/>
    </location>
</feature>
<dbReference type="SMART" id="SM00217">
    <property type="entry name" value="WAP"/>
    <property type="match status" value="1"/>
</dbReference>
<dbReference type="CDD" id="cd00109">
    <property type="entry name" value="Kunitz-type"/>
    <property type="match status" value="7"/>
</dbReference>
<keyword evidence="9" id="KW-0722">Serine protease inhibitor</keyword>
<feature type="domain" description="Ig-like" evidence="20">
    <location>
        <begin position="2134"/>
        <end position="2221"/>
    </location>
</feature>
<evidence type="ECO:0000256" key="12">
    <source>
        <dbReference type="ARBA" id="ARBA00023180"/>
    </source>
</evidence>
<evidence type="ECO:0000256" key="14">
    <source>
        <dbReference type="ARBA" id="ARBA00061693"/>
    </source>
</evidence>
<dbReference type="Gene3D" id="2.20.100.10">
    <property type="entry name" value="Thrombospondin type-1 (TSP1) repeat"/>
    <property type="match status" value="4"/>
</dbReference>
<evidence type="ECO:0000256" key="11">
    <source>
        <dbReference type="ARBA" id="ARBA00023157"/>
    </source>
</evidence>
<feature type="domain" description="BPTI/Kunitz inhibitor" evidence="19">
    <location>
        <begin position="1395"/>
        <end position="1445"/>
    </location>
</feature>
<dbReference type="OMA" id="IVMLVQD"/>
<dbReference type="SMART" id="SM00131">
    <property type="entry name" value="KU"/>
    <property type="match status" value="10"/>
</dbReference>
<dbReference type="EMBL" id="VCGU01000007">
    <property type="protein sequence ID" value="TRY73058.1"/>
    <property type="molecule type" value="Genomic_DNA"/>
</dbReference>
<keyword evidence="6 18" id="KW-0732">Signal</keyword>
<feature type="domain" description="BPTI/Kunitz inhibitor" evidence="19">
    <location>
        <begin position="1271"/>
        <end position="1321"/>
    </location>
</feature>
<keyword evidence="5" id="KW-0646">Protease inhibitor</keyword>
<keyword evidence="24" id="KW-1185">Reference proteome</keyword>
<feature type="compositionally biased region" description="Pro residues" evidence="17">
    <location>
        <begin position="1860"/>
        <end position="1876"/>
    </location>
</feature>
<dbReference type="PRINTS" id="PR01857">
    <property type="entry name" value="ADAMTSFAMILY"/>
</dbReference>
<dbReference type="GO" id="GO:0005615">
    <property type="term" value="C:extracellular space"/>
    <property type="evidence" value="ECO:0007669"/>
    <property type="project" value="TreeGrafter"/>
</dbReference>
<comment type="caution">
    <text evidence="23">The sequence shown here is derived from an EMBL/GenBank/DDBJ whole genome shotgun (WGS) entry which is preliminary data.</text>
</comment>
<feature type="region of interest" description="Disordered" evidence="17">
    <location>
        <begin position="737"/>
        <end position="775"/>
    </location>
</feature>
<dbReference type="InterPro" id="IPR013273">
    <property type="entry name" value="ADAMTS/ADAMTS-like"/>
</dbReference>
<dbReference type="PANTHER" id="PTHR45938:SF11">
    <property type="entry name" value="WAP, KAZAL, IMMUNOGLOBULIN, KUNITZ AND NTR DOMAIN-CONTAINING PROTEIN 2-LIKE"/>
    <property type="match status" value="1"/>
</dbReference>
<feature type="chain" id="PRO_5021918895" description="Papilin" evidence="18">
    <location>
        <begin position="27"/>
        <end position="2424"/>
    </location>
</feature>
<dbReference type="Gene3D" id="2.60.120.830">
    <property type="match status" value="1"/>
</dbReference>
<dbReference type="Pfam" id="PF00090">
    <property type="entry name" value="TSP_1"/>
    <property type="match status" value="1"/>
</dbReference>
<evidence type="ECO:0000256" key="4">
    <source>
        <dbReference type="ARBA" id="ARBA00022530"/>
    </source>
</evidence>
<dbReference type="CDD" id="cd00199">
    <property type="entry name" value="WAP"/>
    <property type="match status" value="1"/>
</dbReference>
<keyword evidence="11 16" id="KW-1015">Disulfide bond</keyword>
<dbReference type="SUPFAM" id="SSF57362">
    <property type="entry name" value="BPTI-like"/>
    <property type="match status" value="10"/>
</dbReference>
<dbReference type="SUPFAM" id="SSF82895">
    <property type="entry name" value="TSP-1 type 1 repeat"/>
    <property type="match status" value="5"/>
</dbReference>
<keyword evidence="10" id="KW-0654">Proteoglycan</keyword>
<dbReference type="InterPro" id="IPR036645">
    <property type="entry name" value="Elafin-like_sf"/>
</dbReference>
<dbReference type="GO" id="GO:0004867">
    <property type="term" value="F:serine-type endopeptidase inhibitor activity"/>
    <property type="evidence" value="ECO:0007669"/>
    <property type="project" value="UniProtKB-KW"/>
</dbReference>
<dbReference type="PROSITE" id="PS00280">
    <property type="entry name" value="BPTI_KUNITZ_1"/>
    <property type="match status" value="5"/>
</dbReference>
<dbReference type="Pfam" id="PF19030">
    <property type="entry name" value="TSP1_ADAMTS"/>
    <property type="match status" value="4"/>
</dbReference>
<reference evidence="23 24" key="1">
    <citation type="journal article" date="2018" name="Nat. Ecol. Evol.">
        <title>Genomic signatures of mitonuclear coevolution across populations of Tigriopus californicus.</title>
        <authorList>
            <person name="Barreto F.S."/>
            <person name="Watson E.T."/>
            <person name="Lima T.G."/>
            <person name="Willett C.S."/>
            <person name="Edmands S."/>
            <person name="Li W."/>
            <person name="Burton R.S."/>
        </authorList>
    </citation>
    <scope>NUCLEOTIDE SEQUENCE [LARGE SCALE GENOMIC DNA]</scope>
    <source>
        <strain evidence="23 24">San Diego</strain>
    </source>
</reference>
<dbReference type="GO" id="GO:0005604">
    <property type="term" value="C:basement membrane"/>
    <property type="evidence" value="ECO:0007669"/>
    <property type="project" value="UniProtKB-SubCell"/>
</dbReference>
<feature type="disulfide bond" evidence="16">
    <location>
        <begin position="93"/>
        <end position="126"/>
    </location>
</feature>
<evidence type="ECO:0000256" key="15">
    <source>
        <dbReference type="ARBA" id="ARBA00074534"/>
    </source>
</evidence>
<dbReference type="GO" id="GO:0050431">
    <property type="term" value="F:transforming growth factor beta binding"/>
    <property type="evidence" value="ECO:0007669"/>
    <property type="project" value="TreeGrafter"/>
</dbReference>
<keyword evidence="13" id="KW-0393">Immunoglobulin domain</keyword>
<feature type="domain" description="BPTI/Kunitz inhibitor" evidence="19">
    <location>
        <begin position="1522"/>
        <end position="1572"/>
    </location>
</feature>
<dbReference type="InterPro" id="IPR036383">
    <property type="entry name" value="TSP1_rpt_sf"/>
</dbReference>
<dbReference type="InterPro" id="IPR010294">
    <property type="entry name" value="ADAMTS_spacer1"/>
</dbReference>
<feature type="compositionally biased region" description="Acidic residues" evidence="17">
    <location>
        <begin position="803"/>
        <end position="817"/>
    </location>
</feature>
<name>A0A553P5U9_TIGCA</name>
<keyword evidence="2" id="KW-0217">Developmental protein</keyword>
<dbReference type="InterPro" id="IPR003598">
    <property type="entry name" value="Ig_sub2"/>
</dbReference>
<dbReference type="Pfam" id="PF00095">
    <property type="entry name" value="WAP"/>
    <property type="match status" value="1"/>
</dbReference>
<evidence type="ECO:0000256" key="18">
    <source>
        <dbReference type="SAM" id="SignalP"/>
    </source>
</evidence>